<dbReference type="InterPro" id="IPR027417">
    <property type="entry name" value="P-loop_NTPase"/>
</dbReference>
<dbReference type="SMART" id="SM01086">
    <property type="entry name" value="ClpB_D2-small"/>
    <property type="match status" value="1"/>
</dbReference>
<dbReference type="InterPro" id="IPR001270">
    <property type="entry name" value="ClpA/B"/>
</dbReference>
<dbReference type="Proteomes" id="UP000886757">
    <property type="component" value="Unassembled WGS sequence"/>
</dbReference>
<dbReference type="PANTHER" id="PTHR11638:SF18">
    <property type="entry name" value="HEAT SHOCK PROTEIN 104"/>
    <property type="match status" value="1"/>
</dbReference>
<keyword evidence="2 6" id="KW-0067">ATP-binding</keyword>
<dbReference type="Pfam" id="PF10431">
    <property type="entry name" value="ClpB_D2-small"/>
    <property type="match status" value="1"/>
</dbReference>
<dbReference type="GO" id="GO:0008233">
    <property type="term" value="F:peptidase activity"/>
    <property type="evidence" value="ECO:0007669"/>
    <property type="project" value="UniProtKB-KW"/>
</dbReference>
<evidence type="ECO:0000259" key="5">
    <source>
        <dbReference type="SMART" id="SM01086"/>
    </source>
</evidence>
<keyword evidence="3" id="KW-0143">Chaperone</keyword>
<dbReference type="AlphaFoldDB" id="A0A9D1AB18"/>
<evidence type="ECO:0000313" key="7">
    <source>
        <dbReference type="Proteomes" id="UP000886757"/>
    </source>
</evidence>
<evidence type="ECO:0000313" key="6">
    <source>
        <dbReference type="EMBL" id="HIR12953.1"/>
    </source>
</evidence>
<dbReference type="GO" id="GO:0016887">
    <property type="term" value="F:ATP hydrolysis activity"/>
    <property type="evidence" value="ECO:0007669"/>
    <property type="project" value="InterPro"/>
</dbReference>
<protein>
    <submittedName>
        <fullName evidence="6">ATP-dependent Clp protease ATP-binding subunit</fullName>
    </submittedName>
</protein>
<evidence type="ECO:0000256" key="3">
    <source>
        <dbReference type="ARBA" id="ARBA00023186"/>
    </source>
</evidence>
<keyword evidence="1" id="KW-0547">Nucleotide-binding</keyword>
<dbReference type="GO" id="GO:0034605">
    <property type="term" value="P:cellular response to heat"/>
    <property type="evidence" value="ECO:0007669"/>
    <property type="project" value="TreeGrafter"/>
</dbReference>
<proteinExistence type="predicted"/>
<dbReference type="InterPro" id="IPR003593">
    <property type="entry name" value="AAA+_ATPase"/>
</dbReference>
<keyword evidence="6" id="KW-0645">Protease</keyword>
<dbReference type="EMBL" id="DVGK01000042">
    <property type="protein sequence ID" value="HIR12953.1"/>
    <property type="molecule type" value="Genomic_DNA"/>
</dbReference>
<dbReference type="PANTHER" id="PTHR11638">
    <property type="entry name" value="ATP-DEPENDENT CLP PROTEASE"/>
    <property type="match status" value="1"/>
</dbReference>
<dbReference type="SMART" id="SM00382">
    <property type="entry name" value="AAA"/>
    <property type="match status" value="1"/>
</dbReference>
<keyword evidence="6" id="KW-0378">Hydrolase</keyword>
<dbReference type="InterPro" id="IPR003959">
    <property type="entry name" value="ATPase_AAA_core"/>
</dbReference>
<sequence length="649" mass="74261">MRVGKNKWERELAVFGQLNSAIVLTGNIYDIIPYYSGEKIAALYTMEQYLYRYFKERQYQNVLGYDMVQGFYEIGENDAGLQELTELIREDRQNAKSTGQEQPGLNYTLHQYGNQKCLVPDSIEDAAHMIQLLMNHSRYPVGLIIQFTSQMVARPDDLSVDERMAFLYLRRGAEKARRLQTAQKEAGTSSRNTVTVNQMFLLTDKLNDLPAWFYLAFPQLKIINIEKPNYRAREEFIRQMAVYFNGYQTAQSQQQKVFLDRFVGQTEGFTYTDLNNVRIIAQKQRYGIQHVDRAVMLYRHGVQENPWTQMNAGELSSLEEKIGRQVLGQPMVVRQAVDIIKRAVTGISGLQHSSSWSKPRGIMFLAGPTGTGKTELAKAITKQIFKDERNMIRFDMSEYRQAQSDQRLLGAPPGYVGYEAGGQLTNAVREHPFSVLLFDEIEKAHPSLMDKFLQILEDGRITDGRGETVYFQNCLIIFTSNLGITKPSETEPGRRTVNVSYEQDQDYETVRRKVIEGVQSYFNEELGRPELLNRIGNNILVFDFIRENSLKGILQKQLDNVKERLLQDHSILLQFGPEAQKKIYLYAREQLPKGQGGRGIGNAVEEKVLNPLARYIFDEQAGAGETILVQDIVEDSLGLPSVKAERKRS</sequence>
<evidence type="ECO:0000259" key="4">
    <source>
        <dbReference type="SMART" id="SM00382"/>
    </source>
</evidence>
<dbReference type="Pfam" id="PF07724">
    <property type="entry name" value="AAA_2"/>
    <property type="match status" value="1"/>
</dbReference>
<reference evidence="6" key="1">
    <citation type="submission" date="2020-10" db="EMBL/GenBank/DDBJ databases">
        <authorList>
            <person name="Gilroy R."/>
        </authorList>
    </citation>
    <scope>NUCLEOTIDE SEQUENCE</scope>
    <source>
        <strain evidence="6">ChiSjej4B22-8148</strain>
    </source>
</reference>
<organism evidence="6 7">
    <name type="scientific">Candidatus Choladousia intestinavium</name>
    <dbReference type="NCBI Taxonomy" id="2840727"/>
    <lineage>
        <taxon>Bacteria</taxon>
        <taxon>Bacillati</taxon>
        <taxon>Bacillota</taxon>
        <taxon>Clostridia</taxon>
        <taxon>Lachnospirales</taxon>
        <taxon>Lachnospiraceae</taxon>
        <taxon>Lachnospiraceae incertae sedis</taxon>
        <taxon>Candidatus Choladousia</taxon>
    </lineage>
</organism>
<gene>
    <name evidence="6" type="ORF">IAB31_03405</name>
</gene>
<evidence type="ECO:0000256" key="2">
    <source>
        <dbReference type="ARBA" id="ARBA00022840"/>
    </source>
</evidence>
<comment type="caution">
    <text evidence="6">The sequence shown here is derived from an EMBL/GenBank/DDBJ whole genome shotgun (WGS) entry which is preliminary data.</text>
</comment>
<reference evidence="6" key="2">
    <citation type="journal article" date="2021" name="PeerJ">
        <title>Extensive microbial diversity within the chicken gut microbiome revealed by metagenomics and culture.</title>
        <authorList>
            <person name="Gilroy R."/>
            <person name="Ravi A."/>
            <person name="Getino M."/>
            <person name="Pursley I."/>
            <person name="Horton D.L."/>
            <person name="Alikhan N.F."/>
            <person name="Baker D."/>
            <person name="Gharbi K."/>
            <person name="Hall N."/>
            <person name="Watson M."/>
            <person name="Adriaenssens E.M."/>
            <person name="Foster-Nyarko E."/>
            <person name="Jarju S."/>
            <person name="Secka A."/>
            <person name="Antonio M."/>
            <person name="Oren A."/>
            <person name="Chaudhuri R.R."/>
            <person name="La Ragione R."/>
            <person name="Hildebrand F."/>
            <person name="Pallen M.J."/>
        </authorList>
    </citation>
    <scope>NUCLEOTIDE SEQUENCE</scope>
    <source>
        <strain evidence="6">ChiSjej4B22-8148</strain>
    </source>
</reference>
<dbReference type="CDD" id="cd19499">
    <property type="entry name" value="RecA-like_ClpB_Hsp104-like"/>
    <property type="match status" value="1"/>
</dbReference>
<dbReference type="InterPro" id="IPR050130">
    <property type="entry name" value="ClpA_ClpB"/>
</dbReference>
<dbReference type="InterPro" id="IPR019489">
    <property type="entry name" value="Clp_ATPase_C"/>
</dbReference>
<dbReference type="Gene3D" id="1.10.8.60">
    <property type="match status" value="1"/>
</dbReference>
<feature type="domain" description="Clp ATPase C-terminal" evidence="5">
    <location>
        <begin position="545"/>
        <end position="639"/>
    </location>
</feature>
<name>A0A9D1AB18_9FIRM</name>
<dbReference type="Gene3D" id="3.40.50.300">
    <property type="entry name" value="P-loop containing nucleotide triphosphate hydrolases"/>
    <property type="match status" value="1"/>
</dbReference>
<dbReference type="SUPFAM" id="SSF52540">
    <property type="entry name" value="P-loop containing nucleoside triphosphate hydrolases"/>
    <property type="match status" value="1"/>
</dbReference>
<dbReference type="GO" id="GO:0005737">
    <property type="term" value="C:cytoplasm"/>
    <property type="evidence" value="ECO:0007669"/>
    <property type="project" value="TreeGrafter"/>
</dbReference>
<evidence type="ECO:0000256" key="1">
    <source>
        <dbReference type="ARBA" id="ARBA00022741"/>
    </source>
</evidence>
<dbReference type="PRINTS" id="PR00300">
    <property type="entry name" value="CLPPROTEASEA"/>
</dbReference>
<dbReference type="GO" id="GO:0005524">
    <property type="term" value="F:ATP binding"/>
    <property type="evidence" value="ECO:0007669"/>
    <property type="project" value="UniProtKB-KW"/>
</dbReference>
<feature type="domain" description="AAA+ ATPase" evidence="4">
    <location>
        <begin position="359"/>
        <end position="506"/>
    </location>
</feature>
<accession>A0A9D1AB18</accession>
<dbReference type="GO" id="GO:0006508">
    <property type="term" value="P:proteolysis"/>
    <property type="evidence" value="ECO:0007669"/>
    <property type="project" value="UniProtKB-KW"/>
</dbReference>